<organism evidence="7 8">
    <name type="scientific">Candidatus Acutalibacter ornithocaccae</name>
    <dbReference type="NCBI Taxonomy" id="2838416"/>
    <lineage>
        <taxon>Bacteria</taxon>
        <taxon>Bacillati</taxon>
        <taxon>Bacillota</taxon>
        <taxon>Clostridia</taxon>
        <taxon>Eubacteriales</taxon>
        <taxon>Acutalibacteraceae</taxon>
        <taxon>Acutalibacter</taxon>
    </lineage>
</organism>
<evidence type="ECO:0000313" key="8">
    <source>
        <dbReference type="Proteomes" id="UP000824214"/>
    </source>
</evidence>
<evidence type="ECO:0000256" key="6">
    <source>
        <dbReference type="PROSITE-ProRule" id="PRU10077"/>
    </source>
</evidence>
<dbReference type="GO" id="GO:0016920">
    <property type="term" value="F:pyroglutamyl-peptidase activity"/>
    <property type="evidence" value="ECO:0007669"/>
    <property type="project" value="UniProtKB-EC"/>
</dbReference>
<proteinExistence type="inferred from homology"/>
<accession>A0A9D2RXN0</accession>
<dbReference type="Pfam" id="PF01470">
    <property type="entry name" value="Peptidase_C15"/>
    <property type="match status" value="1"/>
</dbReference>
<dbReference type="EMBL" id="DWXZ01000010">
    <property type="protein sequence ID" value="HJB36572.1"/>
    <property type="molecule type" value="Genomic_DNA"/>
</dbReference>
<gene>
    <name evidence="7" type="ORF">H9942_00710</name>
</gene>
<dbReference type="InterPro" id="IPR000816">
    <property type="entry name" value="Peptidase_C15"/>
</dbReference>
<keyword evidence="3" id="KW-0645">Protease</keyword>
<comment type="caution">
    <text evidence="7">The sequence shown here is derived from an EMBL/GenBank/DDBJ whole genome shotgun (WGS) entry which is preliminary data.</text>
</comment>
<dbReference type="CDD" id="cd00501">
    <property type="entry name" value="Peptidase_C15"/>
    <property type="match status" value="1"/>
</dbReference>
<dbReference type="NCBIfam" id="NF009676">
    <property type="entry name" value="PRK13197.1"/>
    <property type="match status" value="1"/>
</dbReference>
<dbReference type="PRINTS" id="PR00706">
    <property type="entry name" value="PYROGLUPTASE"/>
</dbReference>
<feature type="active site" evidence="6">
    <location>
        <position position="144"/>
    </location>
</feature>
<evidence type="ECO:0000256" key="1">
    <source>
        <dbReference type="ARBA" id="ARBA00006641"/>
    </source>
</evidence>
<dbReference type="Gene3D" id="3.40.630.20">
    <property type="entry name" value="Peptidase C15, pyroglutamyl peptidase I-like"/>
    <property type="match status" value="1"/>
</dbReference>
<dbReference type="PIRSF" id="PIRSF015592">
    <property type="entry name" value="Prld-crbxl_pptds"/>
    <property type="match status" value="1"/>
</dbReference>
<dbReference type="PROSITE" id="PS01334">
    <property type="entry name" value="PYRASE_CYS"/>
    <property type="match status" value="1"/>
</dbReference>
<dbReference type="InterPro" id="IPR016125">
    <property type="entry name" value="Peptidase_C15-like"/>
</dbReference>
<evidence type="ECO:0000256" key="3">
    <source>
        <dbReference type="ARBA" id="ARBA00022670"/>
    </source>
</evidence>
<reference evidence="7" key="2">
    <citation type="submission" date="2021-04" db="EMBL/GenBank/DDBJ databases">
        <authorList>
            <person name="Gilroy R."/>
        </authorList>
    </citation>
    <scope>NUCLEOTIDE SEQUENCE</scope>
    <source>
        <strain evidence="7">ChiBcolR8-3208</strain>
    </source>
</reference>
<sequence>MEQKTLLITGFEPFQQGTINPSWEAVALLPETIGPWRLEKLRLPVVFGKAADLAIARAQQLCPQAILAVGQAGGRGAVTPELVAINTRDAAIPDNEGNAFQGQPVVPGGGDGYFATAPVRQMVQAAAAQGIPCKLSYTAGAYVCNDLFYRLLHQYRGTGVLVDFIHVPFLPEQAKNGEPSMALADMARALEALILALEP</sequence>
<reference evidence="7" key="1">
    <citation type="journal article" date="2021" name="PeerJ">
        <title>Extensive microbial diversity within the chicken gut microbiome revealed by metagenomics and culture.</title>
        <authorList>
            <person name="Gilroy R."/>
            <person name="Ravi A."/>
            <person name="Getino M."/>
            <person name="Pursley I."/>
            <person name="Horton D.L."/>
            <person name="Alikhan N.F."/>
            <person name="Baker D."/>
            <person name="Gharbi K."/>
            <person name="Hall N."/>
            <person name="Watson M."/>
            <person name="Adriaenssens E.M."/>
            <person name="Foster-Nyarko E."/>
            <person name="Jarju S."/>
            <person name="Secka A."/>
            <person name="Antonio M."/>
            <person name="Oren A."/>
            <person name="Chaudhuri R.R."/>
            <person name="La Ragione R."/>
            <person name="Hildebrand F."/>
            <person name="Pallen M.J."/>
        </authorList>
    </citation>
    <scope>NUCLEOTIDE SEQUENCE</scope>
    <source>
        <strain evidence="7">ChiBcolR8-3208</strain>
    </source>
</reference>
<evidence type="ECO:0000256" key="2">
    <source>
        <dbReference type="ARBA" id="ARBA00022490"/>
    </source>
</evidence>
<keyword evidence="2" id="KW-0963">Cytoplasm</keyword>
<dbReference type="AlphaFoldDB" id="A0A9D2RXN0"/>
<dbReference type="InterPro" id="IPR036440">
    <property type="entry name" value="Peptidase_C15-like_sf"/>
</dbReference>
<evidence type="ECO:0000256" key="4">
    <source>
        <dbReference type="ARBA" id="ARBA00022801"/>
    </source>
</evidence>
<evidence type="ECO:0000256" key="5">
    <source>
        <dbReference type="ARBA" id="ARBA00022807"/>
    </source>
</evidence>
<dbReference type="GO" id="GO:0006508">
    <property type="term" value="P:proteolysis"/>
    <property type="evidence" value="ECO:0007669"/>
    <property type="project" value="UniProtKB-KW"/>
</dbReference>
<keyword evidence="5" id="KW-0788">Thiol protease</keyword>
<dbReference type="PANTHER" id="PTHR23402:SF1">
    <property type="entry name" value="PYROGLUTAMYL-PEPTIDASE I"/>
    <property type="match status" value="1"/>
</dbReference>
<dbReference type="Proteomes" id="UP000824214">
    <property type="component" value="Unassembled WGS sequence"/>
</dbReference>
<dbReference type="GO" id="GO:0005829">
    <property type="term" value="C:cytosol"/>
    <property type="evidence" value="ECO:0007669"/>
    <property type="project" value="InterPro"/>
</dbReference>
<evidence type="ECO:0000313" key="7">
    <source>
        <dbReference type="EMBL" id="HJB36572.1"/>
    </source>
</evidence>
<name>A0A9D2RXN0_9FIRM</name>
<dbReference type="SUPFAM" id="SSF53182">
    <property type="entry name" value="Pyrrolidone carboxyl peptidase (pyroglutamate aminopeptidase)"/>
    <property type="match status" value="1"/>
</dbReference>
<comment type="catalytic activity">
    <reaction evidence="6">
        <text>Release of an N-terminal pyroglutamyl group from a polypeptide, the second amino acid generally not being Pro.</text>
        <dbReference type="EC" id="3.4.19.3"/>
    </reaction>
</comment>
<protein>
    <recommendedName>
        <fullName evidence="6">Pyroglutamyl-peptidase I</fullName>
        <ecNumber evidence="6">3.4.19.3</ecNumber>
    </recommendedName>
</protein>
<dbReference type="PANTHER" id="PTHR23402">
    <property type="entry name" value="PROTEASE FAMILY C15 PYROGLUTAMYL-PEPTIDASE I-RELATED"/>
    <property type="match status" value="1"/>
</dbReference>
<comment type="similarity">
    <text evidence="1">Belongs to the peptidase C15 family.</text>
</comment>
<keyword evidence="4 7" id="KW-0378">Hydrolase</keyword>
<dbReference type="EC" id="3.4.19.3" evidence="6"/>
<dbReference type="InterPro" id="IPR033694">
    <property type="entry name" value="PGPEP1_Cys_AS"/>
</dbReference>